<proteinExistence type="predicted"/>
<organism evidence="2 3">
    <name type="scientific">Mycolicibacterium confluentis</name>
    <dbReference type="NCBI Taxonomy" id="28047"/>
    <lineage>
        <taxon>Bacteria</taxon>
        <taxon>Bacillati</taxon>
        <taxon>Actinomycetota</taxon>
        <taxon>Actinomycetes</taxon>
        <taxon>Mycobacteriales</taxon>
        <taxon>Mycobacteriaceae</taxon>
        <taxon>Mycolicibacterium</taxon>
    </lineage>
</organism>
<sequence length="212" mass="22182">MIDSRVLVVARRNMLPHLESRGGIVGRITGEDTVHLVSATATPLGGDTIEIRVVVEPGATLCLRSVAATIALPGRDTDTSHSRMAIEAHGDLDVDLQPTVVAATAMHHADVEVALGETGTIRLRERVQVGRTGERQGFWSGGLRVDASGPVLRHRVQIGAGSVTDDALASPRASVSELHYPGAPAHPDPRATVLELAAGGVLTTWQGDVLPG</sequence>
<keyword evidence="3" id="KW-1185">Reference proteome</keyword>
<name>A0A7I7XWP7_9MYCO</name>
<dbReference type="Proteomes" id="UP000466931">
    <property type="component" value="Chromosome"/>
</dbReference>
<reference evidence="2" key="1">
    <citation type="journal article" date="2019" name="Emerg. Microbes Infect.">
        <title>Comprehensive subspecies identification of 175 nontuberculous mycobacteria species based on 7547 genomic profiles.</title>
        <authorList>
            <person name="Matsumoto Y."/>
            <person name="Kinjo T."/>
            <person name="Motooka D."/>
            <person name="Nabeya D."/>
            <person name="Jung N."/>
            <person name="Uechi K."/>
            <person name="Horii T."/>
            <person name="Iida T."/>
            <person name="Fujita J."/>
            <person name="Nakamura S."/>
        </authorList>
    </citation>
    <scope>NUCLEOTIDE SEQUENCE [LARGE SCALE GENOMIC DNA]</scope>
    <source>
        <strain evidence="2">JCM 13671</strain>
    </source>
</reference>
<dbReference type="AlphaFoldDB" id="A0A7I7XWP7"/>
<dbReference type="EMBL" id="AP022612">
    <property type="protein sequence ID" value="BBZ33491.1"/>
    <property type="molecule type" value="Genomic_DNA"/>
</dbReference>
<keyword evidence="1" id="KW-0143">Chaperone</keyword>
<reference evidence="2" key="2">
    <citation type="submission" date="2020-02" db="EMBL/GenBank/DDBJ databases">
        <authorList>
            <person name="Matsumoto Y."/>
            <person name="Motooka D."/>
            <person name="Nakamura S."/>
        </authorList>
    </citation>
    <scope>NUCLEOTIDE SEQUENCE</scope>
    <source>
        <strain evidence="2">JCM 13671</strain>
    </source>
</reference>
<protein>
    <submittedName>
        <fullName evidence="2">Urease accessory protein UreD</fullName>
    </submittedName>
</protein>
<dbReference type="InterPro" id="IPR002669">
    <property type="entry name" value="UreD"/>
</dbReference>
<evidence type="ECO:0000256" key="1">
    <source>
        <dbReference type="ARBA" id="ARBA00023186"/>
    </source>
</evidence>
<dbReference type="Pfam" id="PF01774">
    <property type="entry name" value="UreD"/>
    <property type="match status" value="1"/>
</dbReference>
<gene>
    <name evidence="2" type="primary">ureD</name>
    <name evidence="2" type="ORF">MCNF_20960</name>
</gene>
<evidence type="ECO:0000313" key="2">
    <source>
        <dbReference type="EMBL" id="BBZ33491.1"/>
    </source>
</evidence>
<evidence type="ECO:0000313" key="3">
    <source>
        <dbReference type="Proteomes" id="UP000466931"/>
    </source>
</evidence>
<dbReference type="GO" id="GO:0016151">
    <property type="term" value="F:nickel cation binding"/>
    <property type="evidence" value="ECO:0007669"/>
    <property type="project" value="InterPro"/>
</dbReference>
<accession>A0A7I7XWP7</accession>